<evidence type="ECO:0000256" key="1">
    <source>
        <dbReference type="ARBA" id="ARBA00004123"/>
    </source>
</evidence>
<evidence type="ECO:0000313" key="4">
    <source>
        <dbReference type="EMBL" id="KAG1570396.1"/>
    </source>
</evidence>
<reference evidence="4 5" key="1">
    <citation type="journal article" date="2020" name="Microb. Genom.">
        <title>Genetic diversity of clinical and environmental Mucorales isolates obtained from an investigation of mucormycosis cases among solid organ transplant recipients.</title>
        <authorList>
            <person name="Nguyen M.H."/>
            <person name="Kaul D."/>
            <person name="Muto C."/>
            <person name="Cheng S.J."/>
            <person name="Richter R.A."/>
            <person name="Bruno V.M."/>
            <person name="Liu G."/>
            <person name="Beyhan S."/>
            <person name="Sundermann A.J."/>
            <person name="Mounaud S."/>
            <person name="Pasculle A.W."/>
            <person name="Nierman W.C."/>
            <person name="Driscoll E."/>
            <person name="Cumbie R."/>
            <person name="Clancy C.J."/>
            <person name="Dupont C.L."/>
        </authorList>
    </citation>
    <scope>NUCLEOTIDE SEQUENCE [LARGE SCALE GENOMIC DNA]</scope>
    <source>
        <strain evidence="4 5">GL24</strain>
    </source>
</reference>
<evidence type="ECO:0000259" key="3">
    <source>
        <dbReference type="SMART" id="SM00731"/>
    </source>
</evidence>
<name>A0A9P6Z5D9_9FUNG</name>
<dbReference type="Pfam" id="PF10263">
    <property type="entry name" value="SprT-like"/>
    <property type="match status" value="1"/>
</dbReference>
<dbReference type="InterPro" id="IPR044245">
    <property type="entry name" value="Spartan"/>
</dbReference>
<dbReference type="PANTHER" id="PTHR21220">
    <property type="entry name" value="DNA-DEPENDENT METALLOPROTEASE SPRTN"/>
    <property type="match status" value="1"/>
</dbReference>
<protein>
    <recommendedName>
        <fullName evidence="3">SprT-like domain-containing protein</fullName>
    </recommendedName>
</protein>
<evidence type="ECO:0000256" key="2">
    <source>
        <dbReference type="ARBA" id="ARBA00023242"/>
    </source>
</evidence>
<keyword evidence="5" id="KW-1185">Reference proteome</keyword>
<sequence length="251" mass="29476">MDSDEVFAKYLQEQEDLLSKDEELVKRLQQEQSICIEEGPHPDIYHLFSTFNKQYFDGKLDGVELCWSIKMTRCAGTCTYMLDGHCIIRLSEPLLKFRTKKDLLETLLHEMIHAYLFVTQRNDNHGMTSKQNTQFIHLLLDGHGPEFLYEAKRINALTDLNISVYHNFMDEVDYYLTHVWQCNGVCQDSPPYYGIVKRSMNRPPQPADSWYAEHQLTCGGTFIKISEPTHTNKKRKQQSNTLDHYFKRIKN</sequence>
<dbReference type="PANTHER" id="PTHR21220:SF0">
    <property type="entry name" value="DNA-DEPENDENT METALLOPROTEASE SPRTN"/>
    <property type="match status" value="1"/>
</dbReference>
<comment type="caution">
    <text evidence="4">The sequence shown here is derived from an EMBL/GenBank/DDBJ whole genome shotgun (WGS) entry which is preliminary data.</text>
</comment>
<dbReference type="EMBL" id="JAANIU010000745">
    <property type="protein sequence ID" value="KAG1570396.1"/>
    <property type="molecule type" value="Genomic_DNA"/>
</dbReference>
<comment type="subcellular location">
    <subcellularLocation>
        <location evidence="1">Nucleus</location>
    </subcellularLocation>
</comment>
<dbReference type="InterPro" id="IPR055220">
    <property type="entry name" value="SPRTN_ZBD"/>
</dbReference>
<dbReference type="GO" id="GO:0003697">
    <property type="term" value="F:single-stranded DNA binding"/>
    <property type="evidence" value="ECO:0007669"/>
    <property type="project" value="InterPro"/>
</dbReference>
<keyword evidence="2" id="KW-0539">Nucleus</keyword>
<evidence type="ECO:0000313" key="5">
    <source>
        <dbReference type="Proteomes" id="UP000740926"/>
    </source>
</evidence>
<proteinExistence type="predicted"/>
<organism evidence="4 5">
    <name type="scientific">Rhizopus delemar</name>
    <dbReference type="NCBI Taxonomy" id="936053"/>
    <lineage>
        <taxon>Eukaryota</taxon>
        <taxon>Fungi</taxon>
        <taxon>Fungi incertae sedis</taxon>
        <taxon>Mucoromycota</taxon>
        <taxon>Mucoromycotina</taxon>
        <taxon>Mucoromycetes</taxon>
        <taxon>Mucorales</taxon>
        <taxon>Mucorineae</taxon>
        <taxon>Rhizopodaceae</taxon>
        <taxon>Rhizopus</taxon>
    </lineage>
</organism>
<dbReference type="SMART" id="SM00731">
    <property type="entry name" value="SprT"/>
    <property type="match status" value="1"/>
</dbReference>
<dbReference type="Pfam" id="PF22934">
    <property type="entry name" value="SPRTN_ZBD"/>
    <property type="match status" value="1"/>
</dbReference>
<dbReference type="GO" id="GO:0006974">
    <property type="term" value="P:DNA damage response"/>
    <property type="evidence" value="ECO:0007669"/>
    <property type="project" value="InterPro"/>
</dbReference>
<dbReference type="GO" id="GO:0005634">
    <property type="term" value="C:nucleus"/>
    <property type="evidence" value="ECO:0007669"/>
    <property type="project" value="UniProtKB-SubCell"/>
</dbReference>
<dbReference type="GO" id="GO:0031593">
    <property type="term" value="F:polyubiquitin modification-dependent protein binding"/>
    <property type="evidence" value="ECO:0007669"/>
    <property type="project" value="TreeGrafter"/>
</dbReference>
<dbReference type="AlphaFoldDB" id="A0A9P6Z5D9"/>
<feature type="domain" description="SprT-like" evidence="3">
    <location>
        <begin position="42"/>
        <end position="225"/>
    </location>
</feature>
<dbReference type="Proteomes" id="UP000740926">
    <property type="component" value="Unassembled WGS sequence"/>
</dbReference>
<gene>
    <name evidence="4" type="ORF">G6F50_005528</name>
</gene>
<accession>A0A9P6Z5D9</accession>
<dbReference type="InterPro" id="IPR006640">
    <property type="entry name" value="SprT-like_domain"/>
</dbReference>
<dbReference type="GO" id="GO:0004222">
    <property type="term" value="F:metalloendopeptidase activity"/>
    <property type="evidence" value="ECO:0007669"/>
    <property type="project" value="InterPro"/>
</dbReference>